<dbReference type="AlphaFoldDB" id="A0A8C4J2E8"/>
<keyword evidence="10" id="KW-1185">Reference proteome</keyword>
<dbReference type="Pfam" id="PF00050">
    <property type="entry name" value="Kazal_1"/>
    <property type="match status" value="1"/>
</dbReference>
<reference evidence="9" key="2">
    <citation type="submission" date="2025-09" db="UniProtKB">
        <authorList>
            <consortium name="Ensembl"/>
        </authorList>
    </citation>
    <scope>IDENTIFICATION</scope>
</reference>
<evidence type="ECO:0000313" key="10">
    <source>
        <dbReference type="Proteomes" id="UP000694423"/>
    </source>
</evidence>
<protein>
    <recommendedName>
        <fullName evidence="8">Kazal-like domain-containing protein</fullName>
    </recommendedName>
</protein>
<dbReference type="InterPro" id="IPR036058">
    <property type="entry name" value="Kazal_dom_sf"/>
</dbReference>
<dbReference type="SMART" id="SM00280">
    <property type="entry name" value="KAZAL"/>
    <property type="match status" value="1"/>
</dbReference>
<dbReference type="GO" id="GO:0005576">
    <property type="term" value="C:extracellular region"/>
    <property type="evidence" value="ECO:0007669"/>
    <property type="project" value="UniProtKB-SubCell"/>
</dbReference>
<evidence type="ECO:0000256" key="4">
    <source>
        <dbReference type="ARBA" id="ARBA00022737"/>
    </source>
</evidence>
<dbReference type="InterPro" id="IPR002350">
    <property type="entry name" value="Kazal_dom"/>
</dbReference>
<feature type="chain" id="PRO_5034860484" description="Kazal-like domain-containing protein" evidence="7">
    <location>
        <begin position="20"/>
        <end position="77"/>
    </location>
</feature>
<dbReference type="Ensembl" id="ENSDNVT00000002978.1">
    <property type="protein sequence ID" value="ENSDNVP00000002476.1"/>
    <property type="gene ID" value="ENSDNVG00000001780.1"/>
</dbReference>
<dbReference type="SUPFAM" id="SSF100895">
    <property type="entry name" value="Kazal-type serine protease inhibitors"/>
    <property type="match status" value="1"/>
</dbReference>
<keyword evidence="3" id="KW-0646">Protease inhibitor</keyword>
<keyword evidence="4" id="KW-0677">Repeat</keyword>
<keyword evidence="2" id="KW-0964">Secreted</keyword>
<organism evidence="9 10">
    <name type="scientific">Dromaius novaehollandiae</name>
    <name type="common">Emu</name>
    <dbReference type="NCBI Taxonomy" id="8790"/>
    <lineage>
        <taxon>Eukaryota</taxon>
        <taxon>Metazoa</taxon>
        <taxon>Chordata</taxon>
        <taxon>Craniata</taxon>
        <taxon>Vertebrata</taxon>
        <taxon>Euteleostomi</taxon>
        <taxon>Archelosauria</taxon>
        <taxon>Archosauria</taxon>
        <taxon>Dinosauria</taxon>
        <taxon>Saurischia</taxon>
        <taxon>Theropoda</taxon>
        <taxon>Coelurosauria</taxon>
        <taxon>Aves</taxon>
        <taxon>Palaeognathae</taxon>
        <taxon>Casuariiformes</taxon>
        <taxon>Dromaiidae</taxon>
        <taxon>Dromaius</taxon>
    </lineage>
</organism>
<feature type="signal peptide" evidence="7">
    <location>
        <begin position="1"/>
        <end position="19"/>
    </location>
</feature>
<evidence type="ECO:0000256" key="7">
    <source>
        <dbReference type="SAM" id="SignalP"/>
    </source>
</evidence>
<evidence type="ECO:0000256" key="3">
    <source>
        <dbReference type="ARBA" id="ARBA00022690"/>
    </source>
</evidence>
<dbReference type="InterPro" id="IPR001239">
    <property type="entry name" value="Prot_inh_Kazal-m"/>
</dbReference>
<dbReference type="PROSITE" id="PS00282">
    <property type="entry name" value="KAZAL_1"/>
    <property type="match status" value="1"/>
</dbReference>
<dbReference type="GO" id="GO:0004867">
    <property type="term" value="F:serine-type endopeptidase inhibitor activity"/>
    <property type="evidence" value="ECO:0007669"/>
    <property type="project" value="UniProtKB-KW"/>
</dbReference>
<keyword evidence="5" id="KW-0722">Serine protease inhibitor</keyword>
<dbReference type="InterPro" id="IPR050159">
    <property type="entry name" value="Kazal-type_SerProtInhib"/>
</dbReference>
<name>A0A8C4J2E8_DRONO</name>
<evidence type="ECO:0000259" key="8">
    <source>
        <dbReference type="PROSITE" id="PS51465"/>
    </source>
</evidence>
<dbReference type="PROSITE" id="PS51465">
    <property type="entry name" value="KAZAL_2"/>
    <property type="match status" value="1"/>
</dbReference>
<dbReference type="PANTHER" id="PTHR47499">
    <property type="entry name" value="SERINE PROTEASE INHIBITOR KAZAL-TYPE 7 SPINK7"/>
    <property type="match status" value="1"/>
</dbReference>
<keyword evidence="6" id="KW-1015">Disulfide bond</keyword>
<dbReference type="FunFam" id="3.30.60.30:FF:000037">
    <property type="entry name" value="Ovomucoid"/>
    <property type="match status" value="1"/>
</dbReference>
<dbReference type="PANTHER" id="PTHR47499:SF2">
    <property type="entry name" value="SERINE PROTEASE INHIBITOR KAZAL-TYPE 9"/>
    <property type="match status" value="1"/>
</dbReference>
<accession>A0A8C4J2E8</accession>
<evidence type="ECO:0000256" key="5">
    <source>
        <dbReference type="ARBA" id="ARBA00022900"/>
    </source>
</evidence>
<evidence type="ECO:0000256" key="1">
    <source>
        <dbReference type="ARBA" id="ARBA00004613"/>
    </source>
</evidence>
<reference evidence="9" key="1">
    <citation type="submission" date="2025-08" db="UniProtKB">
        <authorList>
            <consortium name="Ensembl"/>
        </authorList>
    </citation>
    <scope>IDENTIFICATION</scope>
</reference>
<proteinExistence type="predicted"/>
<sequence>MAISFSMIVFLRFFSPIFCTVDCSYHLRAKGICTIKYEPVCGSDGKTYENRCRFCYSVQRSSKLLFLKHAGECRALA</sequence>
<evidence type="ECO:0000256" key="6">
    <source>
        <dbReference type="ARBA" id="ARBA00023157"/>
    </source>
</evidence>
<dbReference type="Proteomes" id="UP000694423">
    <property type="component" value="Unplaced"/>
</dbReference>
<dbReference type="Gene3D" id="3.30.60.30">
    <property type="match status" value="1"/>
</dbReference>
<evidence type="ECO:0000256" key="2">
    <source>
        <dbReference type="ARBA" id="ARBA00022525"/>
    </source>
</evidence>
<feature type="domain" description="Kazal-like" evidence="8">
    <location>
        <begin position="20"/>
        <end position="75"/>
    </location>
</feature>
<evidence type="ECO:0000313" key="9">
    <source>
        <dbReference type="Ensembl" id="ENSDNVP00000002476.1"/>
    </source>
</evidence>
<keyword evidence="7" id="KW-0732">Signal</keyword>
<dbReference type="PRINTS" id="PR00290">
    <property type="entry name" value="KAZALINHBTR"/>
</dbReference>
<comment type="subcellular location">
    <subcellularLocation>
        <location evidence="1">Secreted</location>
    </subcellularLocation>
</comment>